<evidence type="ECO:0000256" key="1">
    <source>
        <dbReference type="ARBA" id="ARBA00004117"/>
    </source>
</evidence>
<evidence type="ECO:0000256" key="4">
    <source>
        <dbReference type="ARBA" id="ARBA00023143"/>
    </source>
</evidence>
<keyword evidence="4 5" id="KW-0975">Bacterial flagellum</keyword>
<dbReference type="NCBIfam" id="TIGR03506">
    <property type="entry name" value="FlgEFG_subfam"/>
    <property type="match status" value="1"/>
</dbReference>
<keyword evidence="10" id="KW-0282">Flagellum</keyword>
<name>A0AA47KJP0_9GAMM</name>
<proteinExistence type="inferred from homology"/>
<dbReference type="PROSITE" id="PS00588">
    <property type="entry name" value="FLAGELLA_BB_ROD"/>
    <property type="match status" value="1"/>
</dbReference>
<dbReference type="Pfam" id="PF22692">
    <property type="entry name" value="LlgE_F_G_D1"/>
    <property type="match status" value="1"/>
</dbReference>
<dbReference type="PANTHER" id="PTHR30435">
    <property type="entry name" value="FLAGELLAR PROTEIN"/>
    <property type="match status" value="1"/>
</dbReference>
<dbReference type="PANTHER" id="PTHR30435:SF1">
    <property type="entry name" value="FLAGELLAR HOOK PROTEIN FLGE"/>
    <property type="match status" value="1"/>
</dbReference>
<organism evidence="10 11">
    <name type="scientific">Salinivibrio kushneri</name>
    <dbReference type="NCBI Taxonomy" id="1908198"/>
    <lineage>
        <taxon>Bacteria</taxon>
        <taxon>Pseudomonadati</taxon>
        <taxon>Pseudomonadota</taxon>
        <taxon>Gammaproteobacteria</taxon>
        <taxon>Vibrionales</taxon>
        <taxon>Vibrionaceae</taxon>
        <taxon>Salinivibrio</taxon>
    </lineage>
</organism>
<sequence>MGFNIALSGLGAAQKDMNTTSNNISNANTYGFKESRAEFGDVYSTSIFSNSKTTNGTGVQTSTVAQQFHEGSSIYTNNPLDLRISGNGFFGVSNDKLQNNDYHLTRNGAFHLDKNNDIINSEGQYLLGYNVDPDTQQVSSYEPQSLNVPDQFGQPRASQNVDIGLNLPAGGEEKDPAQFNFEDPETYNKQTSATVYDSLGQPYKLSTYYVKGNDPANPNSWSVYYTMTDPEGEKPVNIQGGNSTNAAGQVGHTIDFNSDGSVNNINGGNPIVTDALGPAGAGLEMNGANGDQQLTLNFDNPTQYAAPFEMRKFTDDGATTGYLTKVDIDPKGTIMATYSNGENVALGRVAMVRVANQQGLAQVGNTQWDVTQDSGDPIFGEAMQGAFGQVKSGTIEQSNIDMTQELVDLITAQRNFQANSRALEVSNQMQQNILQIR</sequence>
<reference evidence="10" key="1">
    <citation type="submission" date="2022-09" db="EMBL/GenBank/DDBJ databases">
        <authorList>
            <person name="Li Z.-J."/>
        </authorList>
    </citation>
    <scope>NUCLEOTIDE SEQUENCE</scope>
    <source>
        <strain evidence="10">TGB11</strain>
    </source>
</reference>
<keyword evidence="10" id="KW-0969">Cilium</keyword>
<dbReference type="NCBIfam" id="NF004240">
    <property type="entry name" value="PRK05682.1-4"/>
    <property type="match status" value="1"/>
</dbReference>
<evidence type="ECO:0000313" key="10">
    <source>
        <dbReference type="EMBL" id="WBA08098.1"/>
    </source>
</evidence>
<comment type="similarity">
    <text evidence="2 5">Belongs to the flagella basal body rod proteins family.</text>
</comment>
<evidence type="ECO:0000259" key="7">
    <source>
        <dbReference type="Pfam" id="PF06429"/>
    </source>
</evidence>
<dbReference type="InterPro" id="IPR037925">
    <property type="entry name" value="FlgE/F/G-like"/>
</dbReference>
<dbReference type="GO" id="GO:0005198">
    <property type="term" value="F:structural molecule activity"/>
    <property type="evidence" value="ECO:0007669"/>
    <property type="project" value="InterPro"/>
</dbReference>
<dbReference type="EMBL" id="CP114588">
    <property type="protein sequence ID" value="WBA08098.1"/>
    <property type="molecule type" value="Genomic_DNA"/>
</dbReference>
<dbReference type="InterPro" id="IPR011491">
    <property type="entry name" value="FlgE_D2"/>
</dbReference>
<evidence type="ECO:0000313" key="11">
    <source>
        <dbReference type="Proteomes" id="UP001164748"/>
    </source>
</evidence>
<dbReference type="GO" id="GO:0071978">
    <property type="term" value="P:bacterial-type flagellum-dependent swarming motility"/>
    <property type="evidence" value="ECO:0007669"/>
    <property type="project" value="TreeGrafter"/>
</dbReference>
<gene>
    <name evidence="10" type="primary">flgE</name>
    <name evidence="10" type="ORF">N8M53_09705</name>
</gene>
<dbReference type="Gene3D" id="2.60.98.20">
    <property type="entry name" value="Flagellar hook protein FlgE"/>
    <property type="match status" value="1"/>
</dbReference>
<comment type="subcellular location">
    <subcellularLocation>
        <location evidence="1 5">Bacterial flagellum basal body</location>
    </subcellularLocation>
</comment>
<dbReference type="RefSeq" id="WP_046074965.1">
    <property type="nucleotide sequence ID" value="NZ_CP114588.1"/>
</dbReference>
<feature type="domain" description="Flagellar hook protein FlgE/F/G-like D1" evidence="9">
    <location>
        <begin position="84"/>
        <end position="149"/>
    </location>
</feature>
<dbReference type="PRINTS" id="PR01005">
    <property type="entry name" value="FLGHOOKAP1"/>
</dbReference>
<dbReference type="Proteomes" id="UP001164748">
    <property type="component" value="Chromosome"/>
</dbReference>
<feature type="domain" description="Flagellar hook protein FlgE D2" evidence="8">
    <location>
        <begin position="166"/>
        <end position="317"/>
    </location>
</feature>
<protein>
    <recommendedName>
        <fullName evidence="3 5">Flagellar hook protein FlgE</fullName>
    </recommendedName>
</protein>
<feature type="domain" description="Flagellar basal body rod protein N-terminal" evidence="6">
    <location>
        <begin position="3"/>
        <end position="33"/>
    </location>
</feature>
<dbReference type="GO" id="GO:0005829">
    <property type="term" value="C:cytosol"/>
    <property type="evidence" value="ECO:0007669"/>
    <property type="project" value="TreeGrafter"/>
</dbReference>
<dbReference type="InterPro" id="IPR020013">
    <property type="entry name" value="Flagellar_FlgE/F/G"/>
</dbReference>
<evidence type="ECO:0000256" key="2">
    <source>
        <dbReference type="ARBA" id="ARBA00009677"/>
    </source>
</evidence>
<evidence type="ECO:0000259" key="6">
    <source>
        <dbReference type="Pfam" id="PF00460"/>
    </source>
</evidence>
<dbReference type="Pfam" id="PF00460">
    <property type="entry name" value="Flg_bb_rod"/>
    <property type="match status" value="1"/>
</dbReference>
<dbReference type="InterPro" id="IPR010930">
    <property type="entry name" value="Flg_bb/hook_C_dom"/>
</dbReference>
<dbReference type="InterPro" id="IPR019776">
    <property type="entry name" value="Flagellar_basal_body_rod_CS"/>
</dbReference>
<accession>A0AA47KJP0</accession>
<dbReference type="GO" id="GO:0009424">
    <property type="term" value="C:bacterial-type flagellum hook"/>
    <property type="evidence" value="ECO:0007669"/>
    <property type="project" value="InterPro"/>
</dbReference>
<dbReference type="SUPFAM" id="SSF117143">
    <property type="entry name" value="Flagellar hook protein flgE"/>
    <property type="match status" value="1"/>
</dbReference>
<dbReference type="InterPro" id="IPR002371">
    <property type="entry name" value="FlgK"/>
</dbReference>
<dbReference type="Pfam" id="PF06429">
    <property type="entry name" value="Flg_bbr_C"/>
    <property type="match status" value="1"/>
</dbReference>
<feature type="domain" description="Flagellar basal-body/hook protein C-terminal" evidence="7">
    <location>
        <begin position="392"/>
        <end position="436"/>
    </location>
</feature>
<dbReference type="GO" id="GO:0044780">
    <property type="term" value="P:bacterial-type flagellum assembly"/>
    <property type="evidence" value="ECO:0007669"/>
    <property type="project" value="InterPro"/>
</dbReference>
<dbReference type="InterPro" id="IPR037058">
    <property type="entry name" value="Falgellar_hook_FlgE_sf"/>
</dbReference>
<comment type="function">
    <text evidence="5">A flexible structure which links the flagellar filament to the drive apparatus in the basal body.</text>
</comment>
<evidence type="ECO:0000259" key="8">
    <source>
        <dbReference type="Pfam" id="PF07559"/>
    </source>
</evidence>
<evidence type="ECO:0000256" key="5">
    <source>
        <dbReference type="RuleBase" id="RU362116"/>
    </source>
</evidence>
<evidence type="ECO:0000256" key="3">
    <source>
        <dbReference type="ARBA" id="ARBA00019015"/>
    </source>
</evidence>
<dbReference type="InterPro" id="IPR053967">
    <property type="entry name" value="LlgE_F_G-like_D1"/>
</dbReference>
<keyword evidence="10" id="KW-0966">Cell projection</keyword>
<dbReference type="Pfam" id="PF07559">
    <property type="entry name" value="FlgE_D2"/>
    <property type="match status" value="1"/>
</dbReference>
<dbReference type="InterPro" id="IPR001444">
    <property type="entry name" value="Flag_bb_rod_N"/>
</dbReference>
<dbReference type="GO" id="GO:0009425">
    <property type="term" value="C:bacterial-type flagellum basal body"/>
    <property type="evidence" value="ECO:0007669"/>
    <property type="project" value="UniProtKB-SubCell"/>
</dbReference>
<evidence type="ECO:0000259" key="9">
    <source>
        <dbReference type="Pfam" id="PF22692"/>
    </source>
</evidence>
<dbReference type="AlphaFoldDB" id="A0AA47KJP0"/>